<dbReference type="RefSeq" id="WP_408157278.1">
    <property type="nucleotide sequence ID" value="NZ_JAQQFM010000004.1"/>
</dbReference>
<protein>
    <submittedName>
        <fullName evidence="2">DUF2325 domain-containing protein</fullName>
    </submittedName>
</protein>
<dbReference type="Pfam" id="PF10087">
    <property type="entry name" value="DUF2325"/>
    <property type="match status" value="1"/>
</dbReference>
<comment type="similarity">
    <text evidence="1">Belongs to the UPF0751 family.</text>
</comment>
<evidence type="ECO:0000256" key="1">
    <source>
        <dbReference type="ARBA" id="ARBA00007189"/>
    </source>
</evidence>
<accession>A0ABW9A806</accession>
<organism evidence="2 3">
    <name type="scientific">Herbaspirillum lusitanum</name>
    <dbReference type="NCBI Taxonomy" id="213312"/>
    <lineage>
        <taxon>Bacteria</taxon>
        <taxon>Pseudomonadati</taxon>
        <taxon>Pseudomonadota</taxon>
        <taxon>Betaproteobacteria</taxon>
        <taxon>Burkholderiales</taxon>
        <taxon>Oxalobacteraceae</taxon>
        <taxon>Herbaspirillum</taxon>
    </lineage>
</organism>
<comment type="caution">
    <text evidence="2">The sequence shown here is derived from an EMBL/GenBank/DDBJ whole genome shotgun (WGS) entry which is preliminary data.</text>
</comment>
<sequence length="155" mass="16685">MHRGVSKPASLKAGRHQAATLAVANANTEVDDSVFSLRDRCVLCVGGLTGARNHYRAEIETREGRFVHHDGGREDNLHRLMPMLSAADVVICASGNISHNAYHLVKTTCKKLGKPCVLVKGTGIASFVDGLSSLVPRPLQKPASQRGETLLKHGR</sequence>
<dbReference type="InterPro" id="IPR016772">
    <property type="entry name" value="UCP020408"/>
</dbReference>
<reference evidence="2 3" key="1">
    <citation type="journal article" date="2024" name="Chem. Sci.">
        <title>Discovery of megapolipeptins by genome mining of a Burkholderiales bacteria collection.</title>
        <authorList>
            <person name="Paulo B.S."/>
            <person name="Recchia M.J.J."/>
            <person name="Lee S."/>
            <person name="Fergusson C.H."/>
            <person name="Romanowski S.B."/>
            <person name="Hernandez A."/>
            <person name="Krull N."/>
            <person name="Liu D.Y."/>
            <person name="Cavanagh H."/>
            <person name="Bos A."/>
            <person name="Gray C.A."/>
            <person name="Murphy B.T."/>
            <person name="Linington R.G."/>
            <person name="Eustaquio A.S."/>
        </authorList>
    </citation>
    <scope>NUCLEOTIDE SEQUENCE [LARGE SCALE GENOMIC DNA]</scope>
    <source>
        <strain evidence="2 3">RL21-008-BIB-A</strain>
    </source>
</reference>
<gene>
    <name evidence="2" type="ORF">PQR62_09670</name>
</gene>
<name>A0ABW9A806_9BURK</name>
<dbReference type="EMBL" id="JAQQFM010000004">
    <property type="protein sequence ID" value="MFL9924534.1"/>
    <property type="molecule type" value="Genomic_DNA"/>
</dbReference>
<evidence type="ECO:0000313" key="3">
    <source>
        <dbReference type="Proteomes" id="UP001629246"/>
    </source>
</evidence>
<dbReference type="Proteomes" id="UP001629246">
    <property type="component" value="Unassembled WGS sequence"/>
</dbReference>
<keyword evidence="3" id="KW-1185">Reference proteome</keyword>
<proteinExistence type="inferred from homology"/>
<evidence type="ECO:0000313" key="2">
    <source>
        <dbReference type="EMBL" id="MFL9924534.1"/>
    </source>
</evidence>